<evidence type="ECO:0000313" key="2">
    <source>
        <dbReference type="Proteomes" id="UP001172155"/>
    </source>
</evidence>
<evidence type="ECO:0000313" key="1">
    <source>
        <dbReference type="EMBL" id="KAK0752689.1"/>
    </source>
</evidence>
<gene>
    <name evidence="1" type="ORF">B0T18DRAFT_423376</name>
</gene>
<name>A0AA40F7M5_9PEZI</name>
<sequence>MDSESQGHTLPTSAVTLFATSPDLVFCLTDAITQKKQLVALRLVNTVFYAAATPRFFRSFRITHADDHKQLMTNQALSFMRSITI</sequence>
<dbReference type="EMBL" id="JAUKUD010000001">
    <property type="protein sequence ID" value="KAK0752689.1"/>
    <property type="molecule type" value="Genomic_DNA"/>
</dbReference>
<dbReference type="AlphaFoldDB" id="A0AA40F7M5"/>
<reference evidence="1" key="1">
    <citation type="submission" date="2023-06" db="EMBL/GenBank/DDBJ databases">
        <title>Genome-scale phylogeny and comparative genomics of the fungal order Sordariales.</title>
        <authorList>
            <consortium name="Lawrence Berkeley National Laboratory"/>
            <person name="Hensen N."/>
            <person name="Bonometti L."/>
            <person name="Westerberg I."/>
            <person name="Brannstrom I.O."/>
            <person name="Guillou S."/>
            <person name="Cros-Aarteil S."/>
            <person name="Calhoun S."/>
            <person name="Haridas S."/>
            <person name="Kuo A."/>
            <person name="Mondo S."/>
            <person name="Pangilinan J."/>
            <person name="Riley R."/>
            <person name="LaButti K."/>
            <person name="Andreopoulos B."/>
            <person name="Lipzen A."/>
            <person name="Chen C."/>
            <person name="Yanf M."/>
            <person name="Daum C."/>
            <person name="Ng V."/>
            <person name="Clum A."/>
            <person name="Steindorff A."/>
            <person name="Ohm R."/>
            <person name="Martin F."/>
            <person name="Silar P."/>
            <person name="Natvig D."/>
            <person name="Lalanne C."/>
            <person name="Gautier V."/>
            <person name="Ament-velasquez S.L."/>
            <person name="Kruys A."/>
            <person name="Hutchinson M.I."/>
            <person name="Powell A.J."/>
            <person name="Barry K."/>
            <person name="Miller A.N."/>
            <person name="Grigoriev I.V."/>
            <person name="Debuchy R."/>
            <person name="Gladieux P."/>
            <person name="Thoren M.H."/>
            <person name="Johannesson H."/>
        </authorList>
    </citation>
    <scope>NUCLEOTIDE SEQUENCE</scope>
    <source>
        <strain evidence="1">SMH3187-1</strain>
    </source>
</reference>
<dbReference type="Proteomes" id="UP001172155">
    <property type="component" value="Unassembled WGS sequence"/>
</dbReference>
<protein>
    <submittedName>
        <fullName evidence="1">Uncharacterized protein</fullName>
    </submittedName>
</protein>
<comment type="caution">
    <text evidence="1">The sequence shown here is derived from an EMBL/GenBank/DDBJ whole genome shotgun (WGS) entry which is preliminary data.</text>
</comment>
<organism evidence="1 2">
    <name type="scientific">Schizothecium vesticola</name>
    <dbReference type="NCBI Taxonomy" id="314040"/>
    <lineage>
        <taxon>Eukaryota</taxon>
        <taxon>Fungi</taxon>
        <taxon>Dikarya</taxon>
        <taxon>Ascomycota</taxon>
        <taxon>Pezizomycotina</taxon>
        <taxon>Sordariomycetes</taxon>
        <taxon>Sordariomycetidae</taxon>
        <taxon>Sordariales</taxon>
        <taxon>Schizotheciaceae</taxon>
        <taxon>Schizothecium</taxon>
    </lineage>
</organism>
<accession>A0AA40F7M5</accession>
<keyword evidence="2" id="KW-1185">Reference proteome</keyword>
<proteinExistence type="predicted"/>